<dbReference type="SUPFAM" id="SSF46458">
    <property type="entry name" value="Globin-like"/>
    <property type="match status" value="1"/>
</dbReference>
<dbReference type="InterPro" id="IPR000971">
    <property type="entry name" value="Globin"/>
</dbReference>
<evidence type="ECO:0000259" key="8">
    <source>
        <dbReference type="PROSITE" id="PS01033"/>
    </source>
</evidence>
<dbReference type="Gene3D" id="1.10.490.10">
    <property type="entry name" value="Globins"/>
    <property type="match status" value="1"/>
</dbReference>
<sequence>MIASGYPIGISPGQVSFNVAEKDHRSSSALTNDRRSSMGTSKEKGRSSNSRRFVVFWPLNMRTGRNPDRITFLTSRQRRSVLKSWRRVENKRLLGEEIYIQIFMQKPVLKSLFPFRAVPVNDLHGNMLFTRQAAIFIDFIDNMVAYVATNNGRLLQELCTRVGVSHALMTRVNFDPDWWYLFANSVLDGIQKYCHPNFSCGPIATYIGSRSILAWRILMKYVVEMMSDAFVKQRQANVRAVLEQSQQKDESMTKDGCVTDELPTRQNGC</sequence>
<dbReference type="Pfam" id="PF00042">
    <property type="entry name" value="Globin"/>
    <property type="match status" value="1"/>
</dbReference>
<dbReference type="InterPro" id="IPR044399">
    <property type="entry name" value="Mb-like_M"/>
</dbReference>
<evidence type="ECO:0000256" key="6">
    <source>
        <dbReference type="RuleBase" id="RU000356"/>
    </source>
</evidence>
<dbReference type="InterPro" id="IPR050532">
    <property type="entry name" value="Globin-like_OT"/>
</dbReference>
<evidence type="ECO:0000256" key="1">
    <source>
        <dbReference type="ARBA" id="ARBA00022448"/>
    </source>
</evidence>
<evidence type="ECO:0000256" key="5">
    <source>
        <dbReference type="ARBA" id="ARBA00023004"/>
    </source>
</evidence>
<dbReference type="STRING" id="70415.A0A5S6QY75"/>
<comment type="similarity">
    <text evidence="6">Belongs to the globin family.</text>
</comment>
<dbReference type="InterPro" id="IPR012292">
    <property type="entry name" value="Globin/Proto"/>
</dbReference>
<evidence type="ECO:0000256" key="7">
    <source>
        <dbReference type="SAM" id="MobiDB-lite"/>
    </source>
</evidence>
<proteinExistence type="inferred from homology"/>
<dbReference type="AlphaFoldDB" id="A0A5S6QY75"/>
<evidence type="ECO:0000313" key="9">
    <source>
        <dbReference type="Proteomes" id="UP000046395"/>
    </source>
</evidence>
<dbReference type="WBParaSite" id="TMUE_3000011862.1">
    <property type="protein sequence ID" value="TMUE_3000011862.1"/>
    <property type="gene ID" value="WBGene00292264"/>
</dbReference>
<dbReference type="PROSITE" id="PS01033">
    <property type="entry name" value="GLOBIN"/>
    <property type="match status" value="1"/>
</dbReference>
<organism evidence="9 10">
    <name type="scientific">Trichuris muris</name>
    <name type="common">Mouse whipworm</name>
    <dbReference type="NCBI Taxonomy" id="70415"/>
    <lineage>
        <taxon>Eukaryota</taxon>
        <taxon>Metazoa</taxon>
        <taxon>Ecdysozoa</taxon>
        <taxon>Nematoda</taxon>
        <taxon>Enoplea</taxon>
        <taxon>Dorylaimia</taxon>
        <taxon>Trichinellida</taxon>
        <taxon>Trichuridae</taxon>
        <taxon>Trichuris</taxon>
    </lineage>
</organism>
<keyword evidence="3 6" id="KW-0561">Oxygen transport</keyword>
<keyword evidence="9" id="KW-1185">Reference proteome</keyword>
<evidence type="ECO:0000256" key="3">
    <source>
        <dbReference type="ARBA" id="ARBA00022621"/>
    </source>
</evidence>
<dbReference type="InterPro" id="IPR009050">
    <property type="entry name" value="Globin-like_sf"/>
</dbReference>
<keyword evidence="1 6" id="KW-0813">Transport</keyword>
<reference evidence="10" key="1">
    <citation type="submission" date="2019-12" db="UniProtKB">
        <authorList>
            <consortium name="WormBaseParasite"/>
        </authorList>
    </citation>
    <scope>IDENTIFICATION</scope>
</reference>
<dbReference type="PANTHER" id="PTHR46458:SF1">
    <property type="entry name" value="GEO09476P1"/>
    <property type="match status" value="1"/>
</dbReference>
<protein>
    <submittedName>
        <fullName evidence="10">GLOBIN domain-containing protein</fullName>
    </submittedName>
</protein>
<feature type="region of interest" description="Disordered" evidence="7">
    <location>
        <begin position="21"/>
        <end position="47"/>
    </location>
</feature>
<dbReference type="Proteomes" id="UP000046395">
    <property type="component" value="Unassembled WGS sequence"/>
</dbReference>
<dbReference type="GO" id="GO:0005344">
    <property type="term" value="F:oxygen carrier activity"/>
    <property type="evidence" value="ECO:0007669"/>
    <property type="project" value="UniProtKB-KW"/>
</dbReference>
<feature type="compositionally biased region" description="Basic and acidic residues" evidence="7">
    <location>
        <begin position="21"/>
        <end position="46"/>
    </location>
</feature>
<keyword evidence="5" id="KW-0408">Iron</keyword>
<dbReference type="GO" id="GO:0019825">
    <property type="term" value="F:oxygen binding"/>
    <property type="evidence" value="ECO:0007669"/>
    <property type="project" value="InterPro"/>
</dbReference>
<name>A0A5S6QY75_TRIMR</name>
<keyword evidence="4" id="KW-0479">Metal-binding</keyword>
<evidence type="ECO:0000256" key="2">
    <source>
        <dbReference type="ARBA" id="ARBA00022617"/>
    </source>
</evidence>
<evidence type="ECO:0000313" key="10">
    <source>
        <dbReference type="WBParaSite" id="TMUE_3000011862.1"/>
    </source>
</evidence>
<accession>A0A5S6QY75</accession>
<evidence type="ECO:0000256" key="4">
    <source>
        <dbReference type="ARBA" id="ARBA00022723"/>
    </source>
</evidence>
<dbReference type="CDD" id="cd01040">
    <property type="entry name" value="Mb-like"/>
    <property type="match status" value="1"/>
</dbReference>
<feature type="domain" description="Globin" evidence="8">
    <location>
        <begin position="72"/>
        <end position="231"/>
    </location>
</feature>
<dbReference type="GO" id="GO:0046872">
    <property type="term" value="F:metal ion binding"/>
    <property type="evidence" value="ECO:0007669"/>
    <property type="project" value="UniProtKB-KW"/>
</dbReference>
<dbReference type="PANTHER" id="PTHR46458">
    <property type="entry name" value="BLR2807 PROTEIN"/>
    <property type="match status" value="1"/>
</dbReference>
<keyword evidence="2 6" id="KW-0349">Heme</keyword>
<dbReference type="GO" id="GO:0020037">
    <property type="term" value="F:heme binding"/>
    <property type="evidence" value="ECO:0007669"/>
    <property type="project" value="InterPro"/>
</dbReference>